<dbReference type="InterPro" id="IPR003661">
    <property type="entry name" value="HisK_dim/P_dom"/>
</dbReference>
<dbReference type="InterPro" id="IPR036097">
    <property type="entry name" value="HisK_dim/P_sf"/>
</dbReference>
<dbReference type="KEGG" id="pfer:IRI77_24785"/>
<dbReference type="PANTHER" id="PTHR43711">
    <property type="entry name" value="TWO-COMPONENT HISTIDINE KINASE"/>
    <property type="match status" value="1"/>
</dbReference>
<proteinExistence type="predicted"/>
<protein>
    <recommendedName>
        <fullName evidence="3">histidine kinase</fullName>
        <ecNumber evidence="3">2.7.13.3</ecNumber>
    </recommendedName>
</protein>
<dbReference type="SMART" id="SM00304">
    <property type="entry name" value="HAMP"/>
    <property type="match status" value="1"/>
</dbReference>
<dbReference type="Pfam" id="PF00512">
    <property type="entry name" value="HisKA"/>
    <property type="match status" value="1"/>
</dbReference>
<dbReference type="InterPro" id="IPR036890">
    <property type="entry name" value="HATPase_C_sf"/>
</dbReference>
<evidence type="ECO:0000256" key="9">
    <source>
        <dbReference type="SAM" id="Phobius"/>
    </source>
</evidence>
<evidence type="ECO:0000256" key="3">
    <source>
        <dbReference type="ARBA" id="ARBA00012438"/>
    </source>
</evidence>
<dbReference type="Gene3D" id="6.10.340.10">
    <property type="match status" value="1"/>
</dbReference>
<dbReference type="Gene3D" id="1.10.287.130">
    <property type="match status" value="1"/>
</dbReference>
<dbReference type="Pfam" id="PF02518">
    <property type="entry name" value="HATPase_c"/>
    <property type="match status" value="1"/>
</dbReference>
<dbReference type="Pfam" id="PF00672">
    <property type="entry name" value="HAMP"/>
    <property type="match status" value="1"/>
</dbReference>
<dbReference type="InterPro" id="IPR003660">
    <property type="entry name" value="HAMP_dom"/>
</dbReference>
<dbReference type="CDD" id="cd06225">
    <property type="entry name" value="HAMP"/>
    <property type="match status" value="1"/>
</dbReference>
<dbReference type="SUPFAM" id="SSF158472">
    <property type="entry name" value="HAMP domain-like"/>
    <property type="match status" value="1"/>
</dbReference>
<dbReference type="EMBL" id="CP063849">
    <property type="protein sequence ID" value="QOY86011.1"/>
    <property type="molecule type" value="Genomic_DNA"/>
</dbReference>
<evidence type="ECO:0000256" key="1">
    <source>
        <dbReference type="ARBA" id="ARBA00000085"/>
    </source>
</evidence>
<feature type="domain" description="Histidine kinase" evidence="10">
    <location>
        <begin position="136"/>
        <end position="350"/>
    </location>
</feature>
<evidence type="ECO:0000256" key="8">
    <source>
        <dbReference type="ARBA" id="ARBA00023136"/>
    </source>
</evidence>
<comment type="subcellular location">
    <subcellularLocation>
        <location evidence="2">Membrane</location>
    </subcellularLocation>
</comment>
<dbReference type="RefSeq" id="WP_194447680.1">
    <property type="nucleotide sequence ID" value="NZ_CP063849.1"/>
</dbReference>
<sequence length="350" mass="38929">MRNRLAFRHWFRAFASLAFFALVLCLAFYITAFVYARTGWKPHAVLALLVNAFLGIILMVALVAIAGTVIHRRHRTKNPLSVITEALERIATGDFTTRLDENLRSHGVVGELVQSVNHMATRLDEMEKLRQEFVSNVSHEIQSPLTSIRGFAAALQRDNVSLEDRLHYLEIIEAESLRLSRLSENLLKLASLDSEQTRLAPTTYRLDVQLRNLILACETQWTAKDIEMEVALDEAAISADEDLLSQVWINLIHNSIKFTPPGGTIHVGLHRKGDRWEVSVADTGIGIAEEDLPRIFERFYKADPSRRHSAGGNGLGLAIAQRVVEIHSGAIAVRSQPGAGAEFTVSLPAV</sequence>
<dbReference type="InterPro" id="IPR004358">
    <property type="entry name" value="Sig_transdc_His_kin-like_C"/>
</dbReference>
<dbReference type="PRINTS" id="PR00344">
    <property type="entry name" value="BCTRLSENSOR"/>
</dbReference>
<keyword evidence="9" id="KW-0812">Transmembrane</keyword>
<dbReference type="CDD" id="cd00075">
    <property type="entry name" value="HATPase"/>
    <property type="match status" value="1"/>
</dbReference>
<dbReference type="SMART" id="SM00387">
    <property type="entry name" value="HATPase_c"/>
    <property type="match status" value="1"/>
</dbReference>
<evidence type="ECO:0000256" key="4">
    <source>
        <dbReference type="ARBA" id="ARBA00022553"/>
    </source>
</evidence>
<dbReference type="SMART" id="SM00388">
    <property type="entry name" value="HisKA"/>
    <property type="match status" value="1"/>
</dbReference>
<dbReference type="EC" id="2.7.13.3" evidence="3"/>
<dbReference type="Gene3D" id="3.30.565.10">
    <property type="entry name" value="Histidine kinase-like ATPase, C-terminal domain"/>
    <property type="match status" value="1"/>
</dbReference>
<dbReference type="Proteomes" id="UP000593892">
    <property type="component" value="Chromosome"/>
</dbReference>
<evidence type="ECO:0000259" key="11">
    <source>
        <dbReference type="PROSITE" id="PS50885"/>
    </source>
</evidence>
<keyword evidence="4" id="KW-0597">Phosphoprotein</keyword>
<dbReference type="InterPro" id="IPR050736">
    <property type="entry name" value="Sensor_HK_Regulatory"/>
</dbReference>
<keyword evidence="7" id="KW-0902">Two-component regulatory system</keyword>
<evidence type="ECO:0000256" key="6">
    <source>
        <dbReference type="ARBA" id="ARBA00022777"/>
    </source>
</evidence>
<evidence type="ECO:0000313" key="13">
    <source>
        <dbReference type="Proteomes" id="UP000593892"/>
    </source>
</evidence>
<dbReference type="CDD" id="cd00082">
    <property type="entry name" value="HisKA"/>
    <property type="match status" value="1"/>
</dbReference>
<accession>A0A7S7NLV8</accession>
<dbReference type="FunFam" id="1.10.287.130:FF:000001">
    <property type="entry name" value="Two-component sensor histidine kinase"/>
    <property type="match status" value="1"/>
</dbReference>
<dbReference type="FunFam" id="3.30.565.10:FF:000006">
    <property type="entry name" value="Sensor histidine kinase WalK"/>
    <property type="match status" value="1"/>
</dbReference>
<keyword evidence="5" id="KW-0808">Transferase</keyword>
<evidence type="ECO:0000256" key="7">
    <source>
        <dbReference type="ARBA" id="ARBA00023012"/>
    </source>
</evidence>
<dbReference type="SUPFAM" id="SSF55874">
    <property type="entry name" value="ATPase domain of HSP90 chaperone/DNA topoisomerase II/histidine kinase"/>
    <property type="match status" value="1"/>
</dbReference>
<dbReference type="PANTHER" id="PTHR43711:SF1">
    <property type="entry name" value="HISTIDINE KINASE 1"/>
    <property type="match status" value="1"/>
</dbReference>
<evidence type="ECO:0000259" key="10">
    <source>
        <dbReference type="PROSITE" id="PS50109"/>
    </source>
</evidence>
<dbReference type="GO" id="GO:0016020">
    <property type="term" value="C:membrane"/>
    <property type="evidence" value="ECO:0007669"/>
    <property type="project" value="UniProtKB-SubCell"/>
</dbReference>
<dbReference type="GO" id="GO:0000155">
    <property type="term" value="F:phosphorelay sensor kinase activity"/>
    <property type="evidence" value="ECO:0007669"/>
    <property type="project" value="InterPro"/>
</dbReference>
<feature type="transmembrane region" description="Helical" evidence="9">
    <location>
        <begin position="46"/>
        <end position="70"/>
    </location>
</feature>
<evidence type="ECO:0000256" key="2">
    <source>
        <dbReference type="ARBA" id="ARBA00004370"/>
    </source>
</evidence>
<evidence type="ECO:0000256" key="5">
    <source>
        <dbReference type="ARBA" id="ARBA00022679"/>
    </source>
</evidence>
<keyword evidence="8 9" id="KW-0472">Membrane</keyword>
<keyword evidence="13" id="KW-1185">Reference proteome</keyword>
<dbReference type="InterPro" id="IPR003594">
    <property type="entry name" value="HATPase_dom"/>
</dbReference>
<keyword evidence="9" id="KW-1133">Transmembrane helix</keyword>
<dbReference type="InterPro" id="IPR005467">
    <property type="entry name" value="His_kinase_dom"/>
</dbReference>
<reference evidence="12 13" key="1">
    <citation type="submission" date="2020-10" db="EMBL/GenBank/DDBJ databases">
        <title>Complete genome sequence of Paludibaculum fermentans P105T, a facultatively anaerobic acidobacterium capable of dissimilatory Fe(III) reduction.</title>
        <authorList>
            <person name="Dedysh S.N."/>
            <person name="Beletsky A.V."/>
            <person name="Kulichevskaya I.S."/>
            <person name="Mardanov A.V."/>
            <person name="Ravin N.V."/>
        </authorList>
    </citation>
    <scope>NUCLEOTIDE SEQUENCE [LARGE SCALE GENOMIC DNA]</scope>
    <source>
        <strain evidence="12 13">P105</strain>
    </source>
</reference>
<organism evidence="12 13">
    <name type="scientific">Paludibaculum fermentans</name>
    <dbReference type="NCBI Taxonomy" id="1473598"/>
    <lineage>
        <taxon>Bacteria</taxon>
        <taxon>Pseudomonadati</taxon>
        <taxon>Acidobacteriota</taxon>
        <taxon>Terriglobia</taxon>
        <taxon>Bryobacterales</taxon>
        <taxon>Bryobacteraceae</taxon>
        <taxon>Paludibaculum</taxon>
    </lineage>
</organism>
<dbReference type="PROSITE" id="PS50109">
    <property type="entry name" value="HIS_KIN"/>
    <property type="match status" value="1"/>
</dbReference>
<name>A0A7S7NLV8_PALFE</name>
<evidence type="ECO:0000313" key="12">
    <source>
        <dbReference type="EMBL" id="QOY86011.1"/>
    </source>
</evidence>
<dbReference type="PROSITE" id="PS50885">
    <property type="entry name" value="HAMP"/>
    <property type="match status" value="1"/>
</dbReference>
<comment type="catalytic activity">
    <reaction evidence="1">
        <text>ATP + protein L-histidine = ADP + protein N-phospho-L-histidine.</text>
        <dbReference type="EC" id="2.7.13.3"/>
    </reaction>
</comment>
<keyword evidence="6" id="KW-0418">Kinase</keyword>
<gene>
    <name evidence="12" type="ORF">IRI77_24785</name>
</gene>
<dbReference type="SUPFAM" id="SSF47384">
    <property type="entry name" value="Homodimeric domain of signal transducing histidine kinase"/>
    <property type="match status" value="1"/>
</dbReference>
<dbReference type="AlphaFoldDB" id="A0A7S7NLV8"/>
<feature type="domain" description="HAMP" evidence="11">
    <location>
        <begin position="74"/>
        <end position="128"/>
    </location>
</feature>